<feature type="domain" description="SF3 helicase" evidence="5">
    <location>
        <begin position="351"/>
        <end position="507"/>
    </location>
</feature>
<evidence type="ECO:0000256" key="4">
    <source>
        <dbReference type="ARBA" id="ARBA00022840"/>
    </source>
</evidence>
<accession>A0ABY4KIV5</accession>
<evidence type="ECO:0000256" key="1">
    <source>
        <dbReference type="ARBA" id="ARBA00022741"/>
    </source>
</evidence>
<dbReference type="PANTHER" id="PTHR35372">
    <property type="entry name" value="ATP BINDING PROTEIN-RELATED"/>
    <property type="match status" value="1"/>
</dbReference>
<proteinExistence type="predicted"/>
<dbReference type="PANTHER" id="PTHR35372:SF2">
    <property type="entry name" value="SF3 HELICASE DOMAIN-CONTAINING PROTEIN"/>
    <property type="match status" value="1"/>
</dbReference>
<dbReference type="RefSeq" id="WP_248436618.1">
    <property type="nucleotide sequence ID" value="NZ_CP096205.1"/>
</dbReference>
<gene>
    <name evidence="6" type="ORF">M0M57_07810</name>
</gene>
<keyword evidence="3" id="KW-0347">Helicase</keyword>
<sequence>MEANRSKYALSFYDKQTAVRNGANEILPDATTNENISKFYNWFSDASQRQNLEKSTKWFDAYIKELLKECKKPLRLNIPDELIIQIENCESESELKKCIDNKTEILSKNNLKSLITNDIIQHTNSIEPIQNTTDEILQELIKSIGQIDFKILAFPDIEKVKSEIETLIPFVYNEDGSLNKENKKEWEQYKELTKKLESYRVGKNHYLILCIEQLLKIAVANQWGLCKKNGFIYLYNGSYWSEIDKECFQSFLGNVALKMGVEKFKCKIHTFKDELFKQFMADAYLPTPKTKKNNVLINLQNGTFEITPTKRGLRPFESKDFITHQLPFEYEPEATAPLFQKYLDEVLPDKDKQKVFAEYCGYIFIKPSVLKLEKMLILYGTGANGKSVFFEILNALLGTENISNYSLQSLTNDTGYFRAKIANKLVNYASEINGKLETDIFKQMASGEPIEARLPYGEPFILNEYAKLIFNCNELPKDVEHTNAYFRRFLIIGFDVTIPEDKQDKQLPQKIINNELSGVFNWILRGLDRLLEQKNFSKCEAIENARTNYERQSDSVKMFIDEYEYKTSTDYTAISTLYNQYKSFCIEDGYRPVSKSNFMKRLHHFKILVNRISIGNVAYITTDKDNVI</sequence>
<dbReference type="Pfam" id="PF19263">
    <property type="entry name" value="DUF5906"/>
    <property type="match status" value="1"/>
</dbReference>
<evidence type="ECO:0000256" key="3">
    <source>
        <dbReference type="ARBA" id="ARBA00022806"/>
    </source>
</evidence>
<keyword evidence="7" id="KW-1185">Reference proteome</keyword>
<dbReference type="InterPro" id="IPR045455">
    <property type="entry name" value="NrS-1_pol-like_helicase"/>
</dbReference>
<name>A0ABY4KIV5_9FLAO</name>
<dbReference type="InterPro" id="IPR027417">
    <property type="entry name" value="P-loop_NTPase"/>
</dbReference>
<keyword evidence="4" id="KW-0067">ATP-binding</keyword>
<keyword evidence="1" id="KW-0547">Nucleotide-binding</keyword>
<dbReference type="InterPro" id="IPR004968">
    <property type="entry name" value="DNA_primase/NTPase_C"/>
</dbReference>
<evidence type="ECO:0000256" key="2">
    <source>
        <dbReference type="ARBA" id="ARBA00022801"/>
    </source>
</evidence>
<evidence type="ECO:0000259" key="5">
    <source>
        <dbReference type="PROSITE" id="PS51206"/>
    </source>
</evidence>
<reference evidence="6" key="1">
    <citation type="submission" date="2022-04" db="EMBL/GenBank/DDBJ databases">
        <title>Consumption of N2O by Flavobacterium azooxidireducens sp. nov. isolated from Decomposing Leaf Litter of Phragmites australis (Cav.).</title>
        <authorList>
            <person name="Behrendt U."/>
            <person name="Spanner T."/>
            <person name="Augustin J."/>
            <person name="Horn M.A."/>
            <person name="Kolb S."/>
            <person name="Ulrich A."/>
        </authorList>
    </citation>
    <scope>NUCLEOTIDE SEQUENCE</scope>
    <source>
        <strain evidence="6">IGB 4-14</strain>
    </source>
</reference>
<dbReference type="Proteomes" id="UP000830583">
    <property type="component" value="Chromosome"/>
</dbReference>
<dbReference type="Pfam" id="PF03288">
    <property type="entry name" value="Pox_D5"/>
    <property type="match status" value="1"/>
</dbReference>
<dbReference type="InterPro" id="IPR014818">
    <property type="entry name" value="Phage/plasmid_primase_P4_C"/>
</dbReference>
<evidence type="ECO:0000313" key="7">
    <source>
        <dbReference type="Proteomes" id="UP000830583"/>
    </source>
</evidence>
<organism evidence="6 7">
    <name type="scientific">Flavobacterium azooxidireducens</name>
    <dbReference type="NCBI Taxonomy" id="1871076"/>
    <lineage>
        <taxon>Bacteria</taxon>
        <taxon>Pseudomonadati</taxon>
        <taxon>Bacteroidota</taxon>
        <taxon>Flavobacteriia</taxon>
        <taxon>Flavobacteriales</taxon>
        <taxon>Flavobacteriaceae</taxon>
        <taxon>Flavobacterium</taxon>
    </lineage>
</organism>
<dbReference type="PROSITE" id="PS51206">
    <property type="entry name" value="SF3_HELICASE_1"/>
    <property type="match status" value="1"/>
</dbReference>
<dbReference type="SUPFAM" id="SSF52540">
    <property type="entry name" value="P-loop containing nucleoside triphosphate hydrolases"/>
    <property type="match status" value="1"/>
</dbReference>
<dbReference type="Pfam" id="PF08706">
    <property type="entry name" value="D5_N"/>
    <property type="match status" value="1"/>
</dbReference>
<protein>
    <submittedName>
        <fullName evidence="6">Phage/plasmid primase, P4 family</fullName>
    </submittedName>
</protein>
<dbReference type="SMART" id="SM00885">
    <property type="entry name" value="D5_N"/>
    <property type="match status" value="1"/>
</dbReference>
<dbReference type="InterPro" id="IPR051620">
    <property type="entry name" value="ORF904-like_C"/>
</dbReference>
<evidence type="ECO:0000313" key="6">
    <source>
        <dbReference type="EMBL" id="UPQ80733.1"/>
    </source>
</evidence>
<dbReference type="InterPro" id="IPR006500">
    <property type="entry name" value="Helicase_put_C_phage/plasmid"/>
</dbReference>
<dbReference type="Gene3D" id="3.40.50.300">
    <property type="entry name" value="P-loop containing nucleotide triphosphate hydrolases"/>
    <property type="match status" value="1"/>
</dbReference>
<dbReference type="NCBIfam" id="TIGR01613">
    <property type="entry name" value="primase_Cterm"/>
    <property type="match status" value="1"/>
</dbReference>
<dbReference type="EMBL" id="CP096205">
    <property type="protein sequence ID" value="UPQ80733.1"/>
    <property type="molecule type" value="Genomic_DNA"/>
</dbReference>
<keyword evidence="2" id="KW-0378">Hydrolase</keyword>
<dbReference type="InterPro" id="IPR014015">
    <property type="entry name" value="Helicase_SF3_DNA-vir"/>
</dbReference>